<feature type="non-terminal residue" evidence="2">
    <location>
        <position position="1"/>
    </location>
</feature>
<sequence length="28" mass="3244">KQNEGWATFDPVGPEGYDPSEEYQEKEN</sequence>
<dbReference type="AlphaFoldDB" id="A0A3D5NAF3"/>
<comment type="caution">
    <text evidence="2">The sequence shown here is derived from an EMBL/GenBank/DDBJ whole genome shotgun (WGS) entry which is preliminary data.</text>
</comment>
<evidence type="ECO:0000256" key="1">
    <source>
        <dbReference type="SAM" id="MobiDB-lite"/>
    </source>
</evidence>
<evidence type="ECO:0000313" key="2">
    <source>
        <dbReference type="EMBL" id="HCW68113.1"/>
    </source>
</evidence>
<reference evidence="2 3" key="1">
    <citation type="journal article" date="2018" name="Nat. Biotechnol.">
        <title>A standardized bacterial taxonomy based on genome phylogeny substantially revises the tree of life.</title>
        <authorList>
            <person name="Parks D.H."/>
            <person name="Chuvochina M."/>
            <person name="Waite D.W."/>
            <person name="Rinke C."/>
            <person name="Skarshewski A."/>
            <person name="Chaumeil P.A."/>
            <person name="Hugenholtz P."/>
        </authorList>
    </citation>
    <scope>NUCLEOTIDE SEQUENCE [LARGE SCALE GENOMIC DNA]</scope>
    <source>
        <strain evidence="2">UBA9881</strain>
    </source>
</reference>
<dbReference type="Proteomes" id="UP000264179">
    <property type="component" value="Unassembled WGS sequence"/>
</dbReference>
<organism evidence="2 3">
    <name type="scientific">Thalassospira lucentensis</name>
    <dbReference type="NCBI Taxonomy" id="168935"/>
    <lineage>
        <taxon>Bacteria</taxon>
        <taxon>Pseudomonadati</taxon>
        <taxon>Pseudomonadota</taxon>
        <taxon>Alphaproteobacteria</taxon>
        <taxon>Rhodospirillales</taxon>
        <taxon>Thalassospiraceae</taxon>
        <taxon>Thalassospira</taxon>
    </lineage>
</organism>
<proteinExistence type="predicted"/>
<evidence type="ECO:0000313" key="3">
    <source>
        <dbReference type="Proteomes" id="UP000264179"/>
    </source>
</evidence>
<protein>
    <submittedName>
        <fullName evidence="2">Na+/H+ antiporter subunit G</fullName>
    </submittedName>
</protein>
<accession>A0A3D5NAF3</accession>
<dbReference type="EMBL" id="DPOP01000101">
    <property type="protein sequence ID" value="HCW68113.1"/>
    <property type="molecule type" value="Genomic_DNA"/>
</dbReference>
<gene>
    <name evidence="2" type="ORF">DHR80_13130</name>
</gene>
<feature type="region of interest" description="Disordered" evidence="1">
    <location>
        <begin position="1"/>
        <end position="28"/>
    </location>
</feature>
<name>A0A3D5NAF3_9PROT</name>